<name>A0ABQ1HZZ3_9ALTE</name>
<keyword evidence="2" id="KW-1185">Reference proteome</keyword>
<sequence>MLQKIIPLSLLSLTLIGCDDNEDYQAENQVFLSFYPTQTSFPDSAAADELVNFKRLLIANGFERVDITLNQRADGEVPLDEEGQPAHQYAVFRVSYDNSNTFDLYDEQENFLYTTTIYAEDGDQHYCIAIDQHQPQLIESELEMRFPENLSETLDYITHCRELALTQS</sequence>
<evidence type="ECO:0000313" key="2">
    <source>
        <dbReference type="Proteomes" id="UP000651977"/>
    </source>
</evidence>
<dbReference type="RefSeq" id="WP_055733539.1">
    <property type="nucleotide sequence ID" value="NZ_BMDY01000008.1"/>
</dbReference>
<gene>
    <name evidence="1" type="ORF">GCM10007414_15710</name>
</gene>
<evidence type="ECO:0008006" key="3">
    <source>
        <dbReference type="Google" id="ProtNLM"/>
    </source>
</evidence>
<comment type="caution">
    <text evidence="1">The sequence shown here is derived from an EMBL/GenBank/DDBJ whole genome shotgun (WGS) entry which is preliminary data.</text>
</comment>
<dbReference type="PROSITE" id="PS51257">
    <property type="entry name" value="PROKAR_LIPOPROTEIN"/>
    <property type="match status" value="1"/>
</dbReference>
<dbReference type="EMBL" id="BMDY01000008">
    <property type="protein sequence ID" value="GGB03223.1"/>
    <property type="molecule type" value="Genomic_DNA"/>
</dbReference>
<proteinExistence type="predicted"/>
<reference evidence="2" key="1">
    <citation type="journal article" date="2019" name="Int. J. Syst. Evol. Microbiol.">
        <title>The Global Catalogue of Microorganisms (GCM) 10K type strain sequencing project: providing services to taxonomists for standard genome sequencing and annotation.</title>
        <authorList>
            <consortium name="The Broad Institute Genomics Platform"/>
            <consortium name="The Broad Institute Genome Sequencing Center for Infectious Disease"/>
            <person name="Wu L."/>
            <person name="Ma J."/>
        </authorList>
    </citation>
    <scope>NUCLEOTIDE SEQUENCE [LARGE SCALE GENOMIC DNA]</scope>
    <source>
        <strain evidence="2">CGMCC 1.10131</strain>
    </source>
</reference>
<evidence type="ECO:0000313" key="1">
    <source>
        <dbReference type="EMBL" id="GGB03223.1"/>
    </source>
</evidence>
<organism evidence="1 2">
    <name type="scientific">Agarivorans gilvus</name>
    <dbReference type="NCBI Taxonomy" id="680279"/>
    <lineage>
        <taxon>Bacteria</taxon>
        <taxon>Pseudomonadati</taxon>
        <taxon>Pseudomonadota</taxon>
        <taxon>Gammaproteobacteria</taxon>
        <taxon>Alteromonadales</taxon>
        <taxon>Alteromonadaceae</taxon>
        <taxon>Agarivorans</taxon>
    </lineage>
</organism>
<dbReference type="Proteomes" id="UP000651977">
    <property type="component" value="Unassembled WGS sequence"/>
</dbReference>
<accession>A0ABQ1HZZ3</accession>
<protein>
    <recommendedName>
        <fullName evidence="3">DUF4136 domain-containing protein</fullName>
    </recommendedName>
</protein>